<gene>
    <name evidence="2" type="ORF">C1SCF055_LOCUS35995</name>
</gene>
<comment type="caution">
    <text evidence="2">The sequence shown here is derived from an EMBL/GenBank/DDBJ whole genome shotgun (WGS) entry which is preliminary data.</text>
</comment>
<dbReference type="EMBL" id="CAMXCT020004913">
    <property type="protein sequence ID" value="CAL1164135.1"/>
    <property type="molecule type" value="Genomic_DNA"/>
</dbReference>
<keyword evidence="1" id="KW-1133">Transmembrane helix</keyword>
<accession>A0A9P1DID4</accession>
<evidence type="ECO:0000313" key="2">
    <source>
        <dbReference type="EMBL" id="CAI4010760.1"/>
    </source>
</evidence>
<proteinExistence type="predicted"/>
<feature type="transmembrane region" description="Helical" evidence="1">
    <location>
        <begin position="123"/>
        <end position="141"/>
    </location>
</feature>
<reference evidence="2" key="1">
    <citation type="submission" date="2022-10" db="EMBL/GenBank/DDBJ databases">
        <authorList>
            <person name="Chen Y."/>
            <person name="Dougan E. K."/>
            <person name="Chan C."/>
            <person name="Rhodes N."/>
            <person name="Thang M."/>
        </authorList>
    </citation>
    <scope>NUCLEOTIDE SEQUENCE</scope>
</reference>
<evidence type="ECO:0000313" key="5">
    <source>
        <dbReference type="Proteomes" id="UP001152797"/>
    </source>
</evidence>
<reference evidence="3" key="2">
    <citation type="submission" date="2024-04" db="EMBL/GenBank/DDBJ databases">
        <authorList>
            <person name="Chen Y."/>
            <person name="Shah S."/>
            <person name="Dougan E. K."/>
            <person name="Thang M."/>
            <person name="Chan C."/>
        </authorList>
    </citation>
    <scope>NUCLEOTIDE SEQUENCE [LARGE SCALE GENOMIC DNA]</scope>
</reference>
<dbReference type="Proteomes" id="UP001152797">
    <property type="component" value="Unassembled WGS sequence"/>
</dbReference>
<name>A0A9P1DID4_9DINO</name>
<keyword evidence="1" id="KW-0812">Transmembrane</keyword>
<keyword evidence="5" id="KW-1185">Reference proteome</keyword>
<sequence>MSFCNVHGCDDTEERPLLPTEMSDSDSRASEDSGIVARCCDFTKRRSSLISPIEVAEIARVSERIPPCYDYDGEAIDYFSQEVGPSIPLLWMLNVAMLLHVAFFFLITWCFRRCHQSSAYPSKPIWAWAVAIWLLPLRLVAEHFALNCALPPYVRDMLKYESYETALELKMFDISGFSVPSTYWVCYCLILTALDFADVITDVAYAGSMSFGGVDLCSHGNTSALWIHWWHHSAFHFLGIPCISLDTLSLLALILSLFQTVIPLATMLRKGFPDKPVKYERGDDGHAHSCITGGELYNDDVFFALGEAAGLESLKQMAFKVKVCNIERLVNMKKEWRIMGYAEPLSKHFAERFFLSYLLENGIQLNLQSWVLVINKVQAPSMPMMPILSVALSFFMIVLKLLEVRKFISIWHHIEEIASGASVPEEERSKFEAKLLLFRRRGVAVVSATILLFLALCGACVTLSGIGRCPGEIHTWHGCLHIKVDIPANSS</sequence>
<dbReference type="EMBL" id="CAMXCT030004913">
    <property type="protein sequence ID" value="CAL4798072.1"/>
    <property type="molecule type" value="Genomic_DNA"/>
</dbReference>
<feature type="transmembrane region" description="Helical" evidence="1">
    <location>
        <begin position="89"/>
        <end position="111"/>
    </location>
</feature>
<evidence type="ECO:0000313" key="4">
    <source>
        <dbReference type="EMBL" id="CAL4798072.1"/>
    </source>
</evidence>
<organism evidence="2">
    <name type="scientific">Cladocopium goreaui</name>
    <dbReference type="NCBI Taxonomy" id="2562237"/>
    <lineage>
        <taxon>Eukaryota</taxon>
        <taxon>Sar</taxon>
        <taxon>Alveolata</taxon>
        <taxon>Dinophyceae</taxon>
        <taxon>Suessiales</taxon>
        <taxon>Symbiodiniaceae</taxon>
        <taxon>Cladocopium</taxon>
    </lineage>
</organism>
<feature type="transmembrane region" description="Helical" evidence="1">
    <location>
        <begin position="384"/>
        <end position="402"/>
    </location>
</feature>
<feature type="transmembrane region" description="Helical" evidence="1">
    <location>
        <begin position="443"/>
        <end position="466"/>
    </location>
</feature>
<evidence type="ECO:0000313" key="3">
    <source>
        <dbReference type="EMBL" id="CAL1164135.1"/>
    </source>
</evidence>
<evidence type="ECO:0000256" key="1">
    <source>
        <dbReference type="SAM" id="Phobius"/>
    </source>
</evidence>
<dbReference type="AlphaFoldDB" id="A0A9P1DID4"/>
<dbReference type="OrthoDB" id="185373at2759"/>
<dbReference type="EMBL" id="CAMXCT010004913">
    <property type="protein sequence ID" value="CAI4010760.1"/>
    <property type="molecule type" value="Genomic_DNA"/>
</dbReference>
<keyword evidence="1" id="KW-0472">Membrane</keyword>
<protein>
    <submittedName>
        <fullName evidence="4">Pentatricopeptide repeat-containing protein, mitochondrial</fullName>
    </submittedName>
</protein>